<dbReference type="PANTHER" id="PTHR48081:SF8">
    <property type="entry name" value="ALPHA_BETA HYDROLASE FOLD-3 DOMAIN-CONTAINING PROTEIN-RELATED"/>
    <property type="match status" value="1"/>
</dbReference>
<dbReference type="EMBL" id="JAXOVC010000008">
    <property type="protein sequence ID" value="KAK4497762.1"/>
    <property type="molecule type" value="Genomic_DNA"/>
</dbReference>
<dbReference type="Gene3D" id="3.40.50.1820">
    <property type="entry name" value="alpha/beta hydrolase"/>
    <property type="match status" value="1"/>
</dbReference>
<feature type="domain" description="Alpha/beta hydrolase fold-3" evidence="2">
    <location>
        <begin position="92"/>
        <end position="309"/>
    </location>
</feature>
<evidence type="ECO:0000313" key="3">
    <source>
        <dbReference type="EMBL" id="KAK4497762.1"/>
    </source>
</evidence>
<dbReference type="Pfam" id="PF07859">
    <property type="entry name" value="Abhydrolase_3"/>
    <property type="match status" value="1"/>
</dbReference>
<evidence type="ECO:0000313" key="4">
    <source>
        <dbReference type="Proteomes" id="UP001305779"/>
    </source>
</evidence>
<dbReference type="InterPro" id="IPR013094">
    <property type="entry name" value="AB_hydrolase_3"/>
</dbReference>
<keyword evidence="1" id="KW-0378">Hydrolase</keyword>
<gene>
    <name evidence="3" type="ORF">PRZ48_010415</name>
</gene>
<evidence type="ECO:0000256" key="1">
    <source>
        <dbReference type="ARBA" id="ARBA00022801"/>
    </source>
</evidence>
<comment type="caution">
    <text evidence="3">The sequence shown here is derived from an EMBL/GenBank/DDBJ whole genome shotgun (WGS) entry which is preliminary data.</text>
</comment>
<organism evidence="3 4">
    <name type="scientific">Zasmidium cellare</name>
    <name type="common">Wine cellar mold</name>
    <name type="synonym">Racodium cellare</name>
    <dbReference type="NCBI Taxonomy" id="395010"/>
    <lineage>
        <taxon>Eukaryota</taxon>
        <taxon>Fungi</taxon>
        <taxon>Dikarya</taxon>
        <taxon>Ascomycota</taxon>
        <taxon>Pezizomycotina</taxon>
        <taxon>Dothideomycetes</taxon>
        <taxon>Dothideomycetidae</taxon>
        <taxon>Mycosphaerellales</taxon>
        <taxon>Mycosphaerellaceae</taxon>
        <taxon>Zasmidium</taxon>
    </lineage>
</organism>
<dbReference type="SUPFAM" id="SSF53474">
    <property type="entry name" value="alpha/beta-Hydrolases"/>
    <property type="match status" value="1"/>
</dbReference>
<proteinExistence type="predicted"/>
<dbReference type="InterPro" id="IPR050300">
    <property type="entry name" value="GDXG_lipolytic_enzyme"/>
</dbReference>
<name>A0ABR0E8J9_ZASCE</name>
<reference evidence="3 4" key="1">
    <citation type="journal article" date="2023" name="G3 (Bethesda)">
        <title>A chromosome-level genome assembly of Zasmidium syzygii isolated from banana leaves.</title>
        <authorList>
            <person name="van Westerhoven A.C."/>
            <person name="Mehrabi R."/>
            <person name="Talebi R."/>
            <person name="Steentjes M.B.F."/>
            <person name="Corcolon B."/>
            <person name="Chong P.A."/>
            <person name="Kema G.H.J."/>
            <person name="Seidl M.F."/>
        </authorList>
    </citation>
    <scope>NUCLEOTIDE SEQUENCE [LARGE SCALE GENOMIC DNA]</scope>
    <source>
        <strain evidence="3 4">P124</strain>
    </source>
</reference>
<dbReference type="InterPro" id="IPR029058">
    <property type="entry name" value="AB_hydrolase_fold"/>
</dbReference>
<dbReference type="PANTHER" id="PTHR48081">
    <property type="entry name" value="AB HYDROLASE SUPERFAMILY PROTEIN C4A8.06C"/>
    <property type="match status" value="1"/>
</dbReference>
<dbReference type="Proteomes" id="UP001305779">
    <property type="component" value="Unassembled WGS sequence"/>
</dbReference>
<protein>
    <recommendedName>
        <fullName evidence="2">Alpha/beta hydrolase fold-3 domain-containing protein</fullName>
    </recommendedName>
</protein>
<accession>A0ABR0E8J9</accession>
<keyword evidence="4" id="KW-1185">Reference proteome</keyword>
<sequence length="342" mass="38386">MTAPRLSAEWQELVTKRLDIAKVPSSVEEYKKLKHQRGLDGQAFLSHPDFALLKSSIHVENTIISLPDVPDHQFPIRVYRPTRTGNRNLPVMIYFHGGFWVAGDANTEDLGCRAIIAHGNDIVIVSFEYRLVGDVDWQSTFSDAERAVVWLASNASQFGGDVYKGYLVSGAEGGCHLAAISAIRVRDRHPEVKITGQCLIVPTTIAWPDAKIPEDWRRRLESHEEHVDAPVMNERLYEELVGALKMSDEEKRKGENFPCLADLKGLPPAYLPMDECDPTRDQGFLYAELLREAGVMIRTDYYRGLPNMFVNFPELPTTLKAGGHLAAGIAWLLESRNFRSLG</sequence>
<evidence type="ECO:0000259" key="2">
    <source>
        <dbReference type="Pfam" id="PF07859"/>
    </source>
</evidence>